<feature type="transmembrane region" description="Helical" evidence="1">
    <location>
        <begin position="348"/>
        <end position="367"/>
    </location>
</feature>
<keyword evidence="1" id="KW-0472">Membrane</keyword>
<evidence type="ECO:0000256" key="1">
    <source>
        <dbReference type="SAM" id="Phobius"/>
    </source>
</evidence>
<evidence type="ECO:0000313" key="3">
    <source>
        <dbReference type="Proteomes" id="UP001310890"/>
    </source>
</evidence>
<dbReference type="InterPro" id="IPR052979">
    <property type="entry name" value="Adenylate-forming_domain"/>
</dbReference>
<dbReference type="PANTHER" id="PTHR33927">
    <property type="entry name" value="TRANSMEMBRANE PROTEIN"/>
    <property type="match status" value="1"/>
</dbReference>
<feature type="transmembrane region" description="Helical" evidence="1">
    <location>
        <begin position="498"/>
        <end position="521"/>
    </location>
</feature>
<dbReference type="PANTHER" id="PTHR33927:SF5">
    <property type="entry name" value="ENZYME, PUTATIVE (AFU_ORTHOLOGUE AFUA_8G01222)-RELATED"/>
    <property type="match status" value="1"/>
</dbReference>
<keyword evidence="1" id="KW-1133">Transmembrane helix</keyword>
<comment type="caution">
    <text evidence="2">The sequence shown here is derived from an EMBL/GenBank/DDBJ whole genome shotgun (WGS) entry which is preliminary data.</text>
</comment>
<feature type="transmembrane region" description="Helical" evidence="1">
    <location>
        <begin position="374"/>
        <end position="399"/>
    </location>
</feature>
<reference evidence="2" key="1">
    <citation type="submission" date="2023-08" db="EMBL/GenBank/DDBJ databases">
        <title>Black Yeasts Isolated from many extreme environments.</title>
        <authorList>
            <person name="Coleine C."/>
            <person name="Stajich J.E."/>
            <person name="Selbmann L."/>
        </authorList>
    </citation>
    <scope>NUCLEOTIDE SEQUENCE</scope>
    <source>
        <strain evidence="2">CCFEE 5401</strain>
    </source>
</reference>
<keyword evidence="1" id="KW-0812">Transmembrane</keyword>
<dbReference type="SUPFAM" id="SSF52343">
    <property type="entry name" value="Ferredoxin reductase-like, C-terminal NADP-linked domain"/>
    <property type="match status" value="1"/>
</dbReference>
<dbReference type="Proteomes" id="UP001310890">
    <property type="component" value="Unassembled WGS sequence"/>
</dbReference>
<name>A0AAN7TUD4_9PEZI</name>
<dbReference type="AlphaFoldDB" id="A0AAN7TUD4"/>
<gene>
    <name evidence="2" type="ORF">LTR62_008517</name>
</gene>
<organism evidence="2 3">
    <name type="scientific">Meristemomyces frigidus</name>
    <dbReference type="NCBI Taxonomy" id="1508187"/>
    <lineage>
        <taxon>Eukaryota</taxon>
        <taxon>Fungi</taxon>
        <taxon>Dikarya</taxon>
        <taxon>Ascomycota</taxon>
        <taxon>Pezizomycotina</taxon>
        <taxon>Dothideomycetes</taxon>
        <taxon>Dothideomycetidae</taxon>
        <taxon>Mycosphaerellales</taxon>
        <taxon>Teratosphaeriaceae</taxon>
        <taxon>Meristemomyces</taxon>
    </lineage>
</organism>
<evidence type="ECO:0000313" key="2">
    <source>
        <dbReference type="EMBL" id="KAK5116191.1"/>
    </source>
</evidence>
<feature type="transmembrane region" description="Helical" evidence="1">
    <location>
        <begin position="190"/>
        <end position="210"/>
    </location>
</feature>
<protein>
    <recommendedName>
        <fullName evidence="4">Nonribosomal peptide synthetase 12</fullName>
    </recommendedName>
</protein>
<evidence type="ECO:0008006" key="4">
    <source>
        <dbReference type="Google" id="ProtNLM"/>
    </source>
</evidence>
<dbReference type="EMBL" id="JAVRRL010000009">
    <property type="protein sequence ID" value="KAK5116191.1"/>
    <property type="molecule type" value="Genomic_DNA"/>
</dbReference>
<feature type="transmembrane region" description="Helical" evidence="1">
    <location>
        <begin position="277"/>
        <end position="297"/>
    </location>
</feature>
<proteinExistence type="predicted"/>
<sequence length="613" mass="67079">MASKIVPEEAETCHHTHDGHSWSRCWRQTDHVQYEASNRESTPSIPTICTAQVAEGSATPFVAATDLYKDGLLKLGQGVGSIAVPLSDAEGSPDNTSDAGSRFTELKSDLELPRRAYITTEKISSTTLCSSDITEISSARANLKPRAVAKDILSHIATKIQLLALQNVYPLRPIDGNSTLKEARYKVLSFYRRVMVTVLLTNMLVLAVMIPRSSSRTRRFGYEQAATAVGANLLTAVLMRQEHAINLLFHMACSLPARTPLKIRRIAAKMAYNNGGVHSGSAVSALLWYIFYAVLVVRHFRGGDAANRAVAAISAAILVIFTMLILLAHPTMRRKYHDLWELSHRFGGWTAVALVWAQIMTVAVTSSHPAGRPLAAALVSLPTFWFLVIITCCLVYPWLRLKRLPVNATKLSDHATQLHFADRQLPTCRAVRLAHNPLLECHGFATIPDKPDTSDAEKGYTVVISRAGDFTHSMIQHPPKHIWLRGAPTTGVMRLSSLFTPIVIVATGSGIGPCLSFLNVYPNHPMRILWSARSPAQTYQADIMNDVLRADGNAVIIDTKRTGKPDLIALTFALAKECAAEAVMIISNPAVTREVVYGMESRGIAAFGAIFDS</sequence>
<dbReference type="InterPro" id="IPR039261">
    <property type="entry name" value="FNR_nucleotide-bd"/>
</dbReference>
<accession>A0AAN7TUD4</accession>
<feature type="transmembrane region" description="Helical" evidence="1">
    <location>
        <begin position="309"/>
        <end position="328"/>
    </location>
</feature>